<dbReference type="FunFam" id="2.102.10.10:FF:000016">
    <property type="entry name" value="Nitrite reductase/ring-hydroxylating ferredoxin subunit"/>
    <property type="match status" value="1"/>
</dbReference>
<name>A0A6J4JXA1_9ACTN</name>
<dbReference type="GO" id="GO:0051537">
    <property type="term" value="F:2 iron, 2 sulfur cluster binding"/>
    <property type="evidence" value="ECO:0007669"/>
    <property type="project" value="UniProtKB-KW"/>
</dbReference>
<dbReference type="GO" id="GO:0004497">
    <property type="term" value="F:monooxygenase activity"/>
    <property type="evidence" value="ECO:0007669"/>
    <property type="project" value="UniProtKB-ARBA"/>
</dbReference>
<dbReference type="EMBL" id="CADCTT010000019">
    <property type="protein sequence ID" value="CAA9290283.1"/>
    <property type="molecule type" value="Genomic_DNA"/>
</dbReference>
<comment type="function">
    <text evidence="1">Iron-sulfur subunit of the cytochrome bc1 complex, an essential component of the respiratory electron transport chain required for ATP synthesis. The bc1 complex catalyzes the oxidation of menaquinol and the reduction of cytochrome c in the respiratory chain. The bc1 complex operates through a Q-cycle mechanism that couples electron transfer to generation of the proton gradient that drives ATP synthesis.</text>
</comment>
<evidence type="ECO:0000313" key="13">
    <source>
        <dbReference type="EMBL" id="CAA9290283.1"/>
    </source>
</evidence>
<dbReference type="PROSITE" id="PS51318">
    <property type="entry name" value="TAT"/>
    <property type="match status" value="1"/>
</dbReference>
<sequence>MSTKLSPSRPAPFSRRTLLLATGLSTAALGGLSACGLEGPAAEGSPGPQTAETGSIPVGGGAIFARSETVITQPAEGEFRAFSSICTHAGCPVTEVTDAITCRCHGSRFSLADGSVLAGPATRPLTTKPVTVSGGTVSVEG</sequence>
<feature type="region of interest" description="Disordered" evidence="10">
    <location>
        <begin position="38"/>
        <end position="58"/>
    </location>
</feature>
<dbReference type="GO" id="GO:0046872">
    <property type="term" value="F:metal ion binding"/>
    <property type="evidence" value="ECO:0007669"/>
    <property type="project" value="UniProtKB-KW"/>
</dbReference>
<dbReference type="GO" id="GO:0016020">
    <property type="term" value="C:membrane"/>
    <property type="evidence" value="ECO:0007669"/>
    <property type="project" value="InterPro"/>
</dbReference>
<accession>A0A6J4JXA1</accession>
<feature type="signal peptide" evidence="11">
    <location>
        <begin position="1"/>
        <end position="27"/>
    </location>
</feature>
<feature type="domain" description="Rieske" evidence="12">
    <location>
        <begin position="48"/>
        <end position="139"/>
    </location>
</feature>
<evidence type="ECO:0000256" key="8">
    <source>
        <dbReference type="ARBA" id="ARBA00029586"/>
    </source>
</evidence>
<evidence type="ECO:0000256" key="9">
    <source>
        <dbReference type="ARBA" id="ARBA00034078"/>
    </source>
</evidence>
<evidence type="ECO:0000256" key="3">
    <source>
        <dbReference type="ARBA" id="ARBA00022714"/>
    </source>
</evidence>
<evidence type="ECO:0000256" key="10">
    <source>
        <dbReference type="SAM" id="MobiDB-lite"/>
    </source>
</evidence>
<dbReference type="SUPFAM" id="SSF50022">
    <property type="entry name" value="ISP domain"/>
    <property type="match status" value="1"/>
</dbReference>
<dbReference type="CDD" id="cd03467">
    <property type="entry name" value="Rieske"/>
    <property type="match status" value="1"/>
</dbReference>
<feature type="chain" id="PRO_5039214655" description="Cytochrome bc1 complex Rieske iron-sulfur subunit" evidence="11">
    <location>
        <begin position="28"/>
        <end position="141"/>
    </location>
</feature>
<comment type="cofactor">
    <cofactor evidence="9">
        <name>[2Fe-2S] cluster</name>
        <dbReference type="ChEBI" id="CHEBI:190135"/>
    </cofactor>
</comment>
<organism evidence="13">
    <name type="scientific">uncultured Friedmanniella sp</name>
    <dbReference type="NCBI Taxonomy" id="335381"/>
    <lineage>
        <taxon>Bacteria</taxon>
        <taxon>Bacillati</taxon>
        <taxon>Actinomycetota</taxon>
        <taxon>Actinomycetes</taxon>
        <taxon>Propionibacteriales</taxon>
        <taxon>Nocardioidaceae</taxon>
        <taxon>Friedmanniella</taxon>
        <taxon>environmental samples</taxon>
    </lineage>
</organism>
<keyword evidence="7" id="KW-1015">Disulfide bond</keyword>
<keyword evidence="11" id="KW-0732">Signal</keyword>
<evidence type="ECO:0000256" key="6">
    <source>
        <dbReference type="ARBA" id="ARBA00023014"/>
    </source>
</evidence>
<gene>
    <name evidence="13" type="ORF">AVDCRST_MAG61-263</name>
</gene>
<dbReference type="Gene3D" id="2.102.10.10">
    <property type="entry name" value="Rieske [2Fe-2S] iron-sulphur domain"/>
    <property type="match status" value="1"/>
</dbReference>
<dbReference type="Pfam" id="PF00355">
    <property type="entry name" value="Rieske"/>
    <property type="match status" value="1"/>
</dbReference>
<keyword evidence="3" id="KW-0001">2Fe-2S</keyword>
<proteinExistence type="predicted"/>
<dbReference type="InterPro" id="IPR014349">
    <property type="entry name" value="Rieske_Fe-S_prot"/>
</dbReference>
<protein>
    <recommendedName>
        <fullName evidence="2">Cytochrome bc1 complex Rieske iron-sulfur subunit</fullName>
    </recommendedName>
    <alternativeName>
        <fullName evidence="8">Cytochrome bc1 reductase complex subunit QcrA</fullName>
    </alternativeName>
</protein>
<evidence type="ECO:0000256" key="4">
    <source>
        <dbReference type="ARBA" id="ARBA00022723"/>
    </source>
</evidence>
<evidence type="ECO:0000256" key="5">
    <source>
        <dbReference type="ARBA" id="ARBA00023004"/>
    </source>
</evidence>
<dbReference type="InterPro" id="IPR017941">
    <property type="entry name" value="Rieske_2Fe-2S"/>
</dbReference>
<dbReference type="AlphaFoldDB" id="A0A6J4JXA1"/>
<dbReference type="GO" id="GO:0016705">
    <property type="term" value="F:oxidoreductase activity, acting on paired donors, with incorporation or reduction of molecular oxygen"/>
    <property type="evidence" value="ECO:0007669"/>
    <property type="project" value="UniProtKB-ARBA"/>
</dbReference>
<evidence type="ECO:0000259" key="12">
    <source>
        <dbReference type="PROSITE" id="PS51296"/>
    </source>
</evidence>
<dbReference type="PROSITE" id="PS51296">
    <property type="entry name" value="RIESKE"/>
    <property type="match status" value="1"/>
</dbReference>
<keyword evidence="4" id="KW-0479">Metal-binding</keyword>
<dbReference type="InterPro" id="IPR005805">
    <property type="entry name" value="Rieske_Fe-S_prot_C"/>
</dbReference>
<dbReference type="PRINTS" id="PR00162">
    <property type="entry name" value="RIESKE"/>
</dbReference>
<keyword evidence="5" id="KW-0408">Iron</keyword>
<evidence type="ECO:0000256" key="11">
    <source>
        <dbReference type="SAM" id="SignalP"/>
    </source>
</evidence>
<dbReference type="InterPro" id="IPR036922">
    <property type="entry name" value="Rieske_2Fe-2S_sf"/>
</dbReference>
<dbReference type="InterPro" id="IPR006311">
    <property type="entry name" value="TAT_signal"/>
</dbReference>
<reference evidence="13" key="1">
    <citation type="submission" date="2020-02" db="EMBL/GenBank/DDBJ databases">
        <authorList>
            <person name="Meier V. D."/>
        </authorList>
    </citation>
    <scope>NUCLEOTIDE SEQUENCE</scope>
    <source>
        <strain evidence="13">AVDCRST_MAG61</strain>
    </source>
</reference>
<evidence type="ECO:0000256" key="1">
    <source>
        <dbReference type="ARBA" id="ARBA00002494"/>
    </source>
</evidence>
<keyword evidence="6" id="KW-0411">Iron-sulfur</keyword>
<dbReference type="PROSITE" id="PS51257">
    <property type="entry name" value="PROKAR_LIPOPROTEIN"/>
    <property type="match status" value="1"/>
</dbReference>
<evidence type="ECO:0000256" key="2">
    <source>
        <dbReference type="ARBA" id="ARBA00015816"/>
    </source>
</evidence>
<evidence type="ECO:0000256" key="7">
    <source>
        <dbReference type="ARBA" id="ARBA00023157"/>
    </source>
</evidence>
<dbReference type="PANTHER" id="PTHR10134">
    <property type="entry name" value="CYTOCHROME B-C1 COMPLEX SUBUNIT RIESKE, MITOCHONDRIAL"/>
    <property type="match status" value="1"/>
</dbReference>